<feature type="signal peptide" evidence="1">
    <location>
        <begin position="1"/>
        <end position="24"/>
    </location>
</feature>
<protein>
    <recommendedName>
        <fullName evidence="4">Lipoprotein</fullName>
    </recommendedName>
</protein>
<reference evidence="2 3" key="1">
    <citation type="submission" date="2020-05" db="EMBL/GenBank/DDBJ databases">
        <authorList>
            <person name="Whitworth D."/>
        </authorList>
    </citation>
    <scope>NUCLEOTIDE SEQUENCE [LARGE SCALE GENOMIC DNA]</scope>
    <source>
        <strain evidence="2 3">AB043B</strain>
    </source>
</reference>
<dbReference type="RefSeq" id="WP_171432611.1">
    <property type="nucleotide sequence ID" value="NZ_JABFJV010000001.1"/>
</dbReference>
<keyword evidence="1" id="KW-0732">Signal</keyword>
<evidence type="ECO:0000313" key="2">
    <source>
        <dbReference type="EMBL" id="NOK31642.1"/>
    </source>
</evidence>
<evidence type="ECO:0000256" key="1">
    <source>
        <dbReference type="SAM" id="SignalP"/>
    </source>
</evidence>
<keyword evidence="3" id="KW-1185">Reference proteome</keyword>
<feature type="chain" id="PRO_5031565429" description="Lipoprotein" evidence="1">
    <location>
        <begin position="25"/>
        <end position="164"/>
    </location>
</feature>
<dbReference type="Proteomes" id="UP000563426">
    <property type="component" value="Unassembled WGS sequence"/>
</dbReference>
<accession>A0A7Y4NQA2</accession>
<name>A0A7Y4NQA2_9BACT</name>
<proteinExistence type="predicted"/>
<comment type="caution">
    <text evidence="2">The sequence shown here is derived from an EMBL/GenBank/DDBJ whole genome shotgun (WGS) entry which is preliminary data.</text>
</comment>
<organism evidence="2 3">
    <name type="scientific">Corallococcus exercitus</name>
    <dbReference type="NCBI Taxonomy" id="2316736"/>
    <lineage>
        <taxon>Bacteria</taxon>
        <taxon>Pseudomonadati</taxon>
        <taxon>Myxococcota</taxon>
        <taxon>Myxococcia</taxon>
        <taxon>Myxococcales</taxon>
        <taxon>Cystobacterineae</taxon>
        <taxon>Myxococcaceae</taxon>
        <taxon>Corallococcus</taxon>
    </lineage>
</organism>
<dbReference type="EMBL" id="JABFJV010000001">
    <property type="protein sequence ID" value="NOK31642.1"/>
    <property type="molecule type" value="Genomic_DNA"/>
</dbReference>
<evidence type="ECO:0000313" key="3">
    <source>
        <dbReference type="Proteomes" id="UP000563426"/>
    </source>
</evidence>
<sequence>MRSRVLFPLCLTGLLLACASGPRATPPETESSDSGLVKACSSSTLTEAEGGTVVNITVLDGKVHFSSDLVQVPAGDELTFVSQVKQAQCVGLVDDSLLKKESQNPLPVPACGSASWKLRSKDEPGKTTKWWACPKTGDCSQCKPPQGITETINGTLEVTGRNED</sequence>
<evidence type="ECO:0008006" key="4">
    <source>
        <dbReference type="Google" id="ProtNLM"/>
    </source>
</evidence>
<dbReference type="AlphaFoldDB" id="A0A7Y4NQA2"/>
<dbReference type="PROSITE" id="PS51257">
    <property type="entry name" value="PROKAR_LIPOPROTEIN"/>
    <property type="match status" value="1"/>
</dbReference>
<gene>
    <name evidence="2" type="ORF">HMI49_00305</name>
</gene>